<dbReference type="GO" id="GO:0070401">
    <property type="term" value="F:NADP+ binding"/>
    <property type="evidence" value="ECO:0007669"/>
    <property type="project" value="UniProtKB-UniRule"/>
</dbReference>
<keyword evidence="8" id="KW-1185">Reference proteome</keyword>
<comment type="similarity">
    <text evidence="1 5">Belongs to the NAD(P)-dependent epimerase/dehydratase family. Fucose synthase subfamily.</text>
</comment>
<dbReference type="InterPro" id="IPR036291">
    <property type="entry name" value="NAD(P)-bd_dom_sf"/>
</dbReference>
<evidence type="ECO:0000256" key="3">
    <source>
        <dbReference type="ARBA" id="ARBA00023002"/>
    </source>
</evidence>
<keyword evidence="3 5" id="KW-0560">Oxidoreductase</keyword>
<dbReference type="GO" id="GO:0042351">
    <property type="term" value="P:'de novo' GDP-L-fucose biosynthetic process"/>
    <property type="evidence" value="ECO:0007669"/>
    <property type="project" value="UniProtKB-UniRule"/>
</dbReference>
<evidence type="ECO:0000256" key="2">
    <source>
        <dbReference type="ARBA" id="ARBA00022857"/>
    </source>
</evidence>
<dbReference type="RefSeq" id="WP_114590269.1">
    <property type="nucleotide sequence ID" value="NZ_CP031165.1"/>
</dbReference>
<keyword evidence="2 5" id="KW-0521">NADP</keyword>
<sequence>MSDRTVLSGKRVLVTGGAGFLGREVCSRLEDQGAEPVVLRSAQVDLTRQADTEEYLADLRPDIVIHLAAEVGGIGANRDNPGRYFYANATMGIHLIEAARVVGVEKFVQIGTVCAYPKFTPIPFREETIWDGYPEETNAPYGVAKKSLLVMLEAYRQQYGFNGIYLLPVNLYGPGDNFDLHSSHVIPALIRKFTAAVDGVDGAAADVVEVWGTGAASREFLHVADAARGILMGTVGYGDTDPVNLGSAHEITIKDLVELIARLTGFQGEIRWDSSKPDGQPRRKLDTERAKERFGFESAIGFEEGLGETIAWWRSNRDRVHAQERG</sequence>
<feature type="site" description="Important for catalytic activity" evidence="5">
    <location>
        <position position="112"/>
    </location>
</feature>
<evidence type="ECO:0000256" key="5">
    <source>
        <dbReference type="HAMAP-Rule" id="MF_00956"/>
    </source>
</evidence>
<keyword evidence="5" id="KW-0511">Multifunctional enzyme</keyword>
<feature type="binding site" evidence="5">
    <location>
        <position position="211"/>
    </location>
    <ligand>
        <name>substrate</name>
    </ligand>
</feature>
<feature type="site" description="Important for catalytic activity" evidence="5">
    <location>
        <position position="114"/>
    </location>
</feature>
<keyword evidence="4 5" id="KW-0413">Isomerase</keyword>
<evidence type="ECO:0000259" key="6">
    <source>
        <dbReference type="Pfam" id="PF01370"/>
    </source>
</evidence>
<dbReference type="Proteomes" id="UP000264006">
    <property type="component" value="Chromosome"/>
</dbReference>
<dbReference type="EMBL" id="CP031165">
    <property type="protein sequence ID" value="AXV05463.1"/>
    <property type="molecule type" value="Genomic_DNA"/>
</dbReference>
<dbReference type="AlphaFoldDB" id="A0A346XTB6"/>
<comment type="caution">
    <text evidence="5">Lacks conserved residue(s) required for the propagation of feature annotation.</text>
</comment>
<dbReference type="Pfam" id="PF01370">
    <property type="entry name" value="Epimerase"/>
    <property type="match status" value="1"/>
</dbReference>
<evidence type="ECO:0000313" key="8">
    <source>
        <dbReference type="Proteomes" id="UP000264006"/>
    </source>
</evidence>
<dbReference type="GO" id="GO:0050577">
    <property type="term" value="F:GDP-L-fucose synthase activity"/>
    <property type="evidence" value="ECO:0007669"/>
    <property type="project" value="UniProtKB-UniRule"/>
</dbReference>
<feature type="binding site" evidence="5">
    <location>
        <begin position="168"/>
        <end position="171"/>
    </location>
    <ligand>
        <name>NADP(+)</name>
        <dbReference type="ChEBI" id="CHEBI:58349"/>
    </ligand>
</feature>
<dbReference type="Gene3D" id="3.90.25.10">
    <property type="entry name" value="UDP-galactose 4-epimerase, domain 1"/>
    <property type="match status" value="1"/>
</dbReference>
<proteinExistence type="inferred from homology"/>
<comment type="function">
    <text evidence="5">Catalyzes the two-step NADP-dependent conversion of GDP-4-dehydro-6-deoxy-D-mannose to GDP-fucose, involving an epimerase and a reductase reaction.</text>
</comment>
<feature type="binding site" evidence="5">
    <location>
        <position position="184"/>
    </location>
    <ligand>
        <name>NADP(+)</name>
        <dbReference type="ChEBI" id="CHEBI:58349"/>
    </ligand>
</feature>
<dbReference type="CDD" id="cd05239">
    <property type="entry name" value="GDP_FS_SDR_e"/>
    <property type="match status" value="1"/>
</dbReference>
<dbReference type="GO" id="GO:0016853">
    <property type="term" value="F:isomerase activity"/>
    <property type="evidence" value="ECO:0007669"/>
    <property type="project" value="UniProtKB-KW"/>
</dbReference>
<dbReference type="InterPro" id="IPR001509">
    <property type="entry name" value="Epimerase_deHydtase"/>
</dbReference>
<feature type="binding site" evidence="5">
    <location>
        <position position="145"/>
    </location>
    <ligand>
        <name>NADP(+)</name>
        <dbReference type="ChEBI" id="CHEBI:58349"/>
    </ligand>
</feature>
<feature type="binding site" evidence="5">
    <location>
        <position position="192"/>
    </location>
    <ligand>
        <name>substrate</name>
    </ligand>
</feature>
<dbReference type="InterPro" id="IPR028614">
    <property type="entry name" value="GDP_fucose/colitose_synth"/>
</dbReference>
<dbReference type="EC" id="1.1.1.271" evidence="5"/>
<evidence type="ECO:0000313" key="7">
    <source>
        <dbReference type="EMBL" id="AXV05463.1"/>
    </source>
</evidence>
<feature type="binding site" evidence="5">
    <location>
        <begin position="16"/>
        <end position="22"/>
    </location>
    <ligand>
        <name>NADP(+)</name>
        <dbReference type="ChEBI" id="CHEBI:58349"/>
    </ligand>
</feature>
<evidence type="ECO:0000256" key="4">
    <source>
        <dbReference type="ARBA" id="ARBA00023235"/>
    </source>
</evidence>
<dbReference type="UniPathway" id="UPA00128">
    <property type="reaction ID" value="UER00191"/>
</dbReference>
<feature type="binding site" evidence="5">
    <location>
        <position position="218"/>
    </location>
    <ligand>
        <name>substrate</name>
    </ligand>
</feature>
<feature type="binding site" evidence="5">
    <location>
        <position position="278"/>
    </location>
    <ligand>
        <name>substrate</name>
    </ligand>
</feature>
<dbReference type="PANTHER" id="PTHR43238:SF1">
    <property type="entry name" value="GDP-L-FUCOSE SYNTHASE"/>
    <property type="match status" value="1"/>
</dbReference>
<dbReference type="KEGG" id="euz:DVS28_a0762"/>
<accession>A0A346XTB6</accession>
<evidence type="ECO:0000256" key="1">
    <source>
        <dbReference type="ARBA" id="ARBA00005959"/>
    </source>
</evidence>
<dbReference type="OrthoDB" id="9811425at2"/>
<dbReference type="SUPFAM" id="SSF51735">
    <property type="entry name" value="NAD(P)-binding Rossmann-fold domains"/>
    <property type="match status" value="1"/>
</dbReference>
<protein>
    <recommendedName>
        <fullName evidence="5">GDP-L-fucose synthase</fullName>
        <ecNumber evidence="5">1.1.1.271</ecNumber>
    </recommendedName>
    <alternativeName>
        <fullName evidence="5">GDP-4-keto-6-deoxy-D-mannose-3,5-epimerase-4-reductase</fullName>
    </alternativeName>
</protein>
<dbReference type="PANTHER" id="PTHR43238">
    <property type="entry name" value="GDP-L-FUCOSE SYNTHASE"/>
    <property type="match status" value="1"/>
</dbReference>
<reference evidence="7 8" key="1">
    <citation type="submission" date="2018-09" db="EMBL/GenBank/DDBJ databases">
        <title>Complete genome sequence of Euzebya sp. DY32-46 isolated from seawater of Pacific Ocean.</title>
        <authorList>
            <person name="Xu L."/>
            <person name="Wu Y.-H."/>
            <person name="Xu X.-W."/>
        </authorList>
    </citation>
    <scope>NUCLEOTIDE SEQUENCE [LARGE SCALE GENOMIC DNA]</scope>
    <source>
        <strain evidence="7 8">DY32-46</strain>
    </source>
</reference>
<dbReference type="HAMAP" id="MF_00956">
    <property type="entry name" value="GDP_fucose_synth"/>
    <property type="match status" value="1"/>
</dbReference>
<comment type="catalytic activity">
    <reaction evidence="5">
        <text>GDP-beta-L-fucose + NADP(+) = GDP-4-dehydro-alpha-D-rhamnose + NADPH + H(+)</text>
        <dbReference type="Rhea" id="RHEA:18885"/>
        <dbReference type="ChEBI" id="CHEBI:15378"/>
        <dbReference type="ChEBI" id="CHEBI:57273"/>
        <dbReference type="ChEBI" id="CHEBI:57783"/>
        <dbReference type="ChEBI" id="CHEBI:57964"/>
        <dbReference type="ChEBI" id="CHEBI:58349"/>
        <dbReference type="EC" id="1.1.1.271"/>
    </reaction>
</comment>
<gene>
    <name evidence="5" type="primary">fcl</name>
    <name evidence="7" type="ORF">DVS28_a0762</name>
</gene>
<feature type="domain" description="NAD-dependent epimerase/dehydratase" evidence="6">
    <location>
        <begin position="12"/>
        <end position="232"/>
    </location>
</feature>
<organism evidence="7 8">
    <name type="scientific">Euzebya pacifica</name>
    <dbReference type="NCBI Taxonomy" id="1608957"/>
    <lineage>
        <taxon>Bacteria</taxon>
        <taxon>Bacillati</taxon>
        <taxon>Actinomycetota</taxon>
        <taxon>Nitriliruptoria</taxon>
        <taxon>Euzebyales</taxon>
    </lineage>
</organism>
<name>A0A346XTB6_9ACTN</name>
<dbReference type="Gene3D" id="3.40.50.720">
    <property type="entry name" value="NAD(P)-binding Rossmann-like Domain"/>
    <property type="match status" value="1"/>
</dbReference>
<feature type="active site" description="Proton donor/acceptor" evidence="5">
    <location>
        <position position="141"/>
    </location>
</feature>
<comment type="pathway">
    <text evidence="5">Nucleotide-sugar biosynthesis; GDP-L-fucose biosynthesis via de novo pathway; GDP-L-fucose from GDP-alpha-D-mannose: step 2/2.</text>
</comment>